<proteinExistence type="predicted"/>
<dbReference type="EMBL" id="MFJX01000068">
    <property type="protein sequence ID" value="OGG29418.1"/>
    <property type="molecule type" value="Genomic_DNA"/>
</dbReference>
<feature type="transmembrane region" description="Helical" evidence="1">
    <location>
        <begin position="257"/>
        <end position="275"/>
    </location>
</feature>
<gene>
    <name evidence="2" type="ORF">A3A63_02380</name>
</gene>
<comment type="caution">
    <text evidence="2">The sequence shown here is derived from an EMBL/GenBank/DDBJ whole genome shotgun (WGS) entry which is preliminary data.</text>
</comment>
<sequence length="556" mass="62993">MHLFGRAAAFIVKPLVLLHLILMIQGGLFLWTTVHPYTIHAPNRTYLINRGHLLYSSYIRQSKEGAWSLINPHTTRPTPRVYTHLFFVLLGKIAALGNIEPITMYMASRVVAAIILFWSTYWFIRIILPASPGLGWPKSLHALAILFILALEPGPLLSAVTWNPALWKASIFSYFPQVVTYRHFGLPHHTMGEAIGLLLLGMFILSVRKPTGKRLAALLLLAIFDTIVLPPYPIILLLTVLIPWGLYSLVTHRLRHLLIPFSVSVLAVGAVGLFTKHEISKGYPWTNFNLDEKRWVPNSEVLMNYLSTLLLYSPFVAYLWAKAMKVWKQWDRDRRTIVVIMTSWVILPPLLVPLSGQPWFPFANFRLMDGYNFVPIGVLATLGFSYGVGSIKRRSLANFLAGFLVTGIIVSSSFLTILYTRQTFTEHTGLWSNVYLGNGHYKAFEFLRTVPKGSGIMVMNHFGEIIPDFASVRTFIGATPGFVNWGELFFIATRFYTGQLTDTEAAEILKKEDISYVYYSDEEAYYNTTGTLYPNLLTPIFELPGVTIYKVNSFVR</sequence>
<name>A0A1F6AXR3_9BACT</name>
<evidence type="ECO:0000313" key="3">
    <source>
        <dbReference type="Proteomes" id="UP000176450"/>
    </source>
</evidence>
<feature type="transmembrane region" description="Helical" evidence="1">
    <location>
        <begin position="396"/>
        <end position="419"/>
    </location>
</feature>
<dbReference type="AlphaFoldDB" id="A0A1F6AXR3"/>
<evidence type="ECO:0008006" key="4">
    <source>
        <dbReference type="Google" id="ProtNLM"/>
    </source>
</evidence>
<organism evidence="2 3">
    <name type="scientific">Candidatus Gottesmanbacteria bacterium RIFCSPLOWO2_01_FULL_46_9</name>
    <dbReference type="NCBI Taxonomy" id="1798394"/>
    <lineage>
        <taxon>Bacteria</taxon>
        <taxon>Candidatus Gottesmaniibacteriota</taxon>
    </lineage>
</organism>
<accession>A0A1F6AXR3</accession>
<feature type="transmembrane region" description="Helical" evidence="1">
    <location>
        <begin position="217"/>
        <end position="245"/>
    </location>
</feature>
<feature type="transmembrane region" description="Helical" evidence="1">
    <location>
        <begin position="110"/>
        <end position="128"/>
    </location>
</feature>
<feature type="transmembrane region" description="Helical" evidence="1">
    <location>
        <begin position="7"/>
        <end position="31"/>
    </location>
</feature>
<feature type="transmembrane region" description="Helical" evidence="1">
    <location>
        <begin position="140"/>
        <end position="163"/>
    </location>
</feature>
<evidence type="ECO:0000313" key="2">
    <source>
        <dbReference type="EMBL" id="OGG29418.1"/>
    </source>
</evidence>
<feature type="transmembrane region" description="Helical" evidence="1">
    <location>
        <begin position="81"/>
        <end position="98"/>
    </location>
</feature>
<feature type="transmembrane region" description="Helical" evidence="1">
    <location>
        <begin position="371"/>
        <end position="389"/>
    </location>
</feature>
<feature type="transmembrane region" description="Helical" evidence="1">
    <location>
        <begin position="184"/>
        <end position="205"/>
    </location>
</feature>
<keyword evidence="1" id="KW-0472">Membrane</keyword>
<keyword evidence="1" id="KW-0812">Transmembrane</keyword>
<reference evidence="2 3" key="1">
    <citation type="journal article" date="2016" name="Nat. Commun.">
        <title>Thousands of microbial genomes shed light on interconnected biogeochemical processes in an aquifer system.</title>
        <authorList>
            <person name="Anantharaman K."/>
            <person name="Brown C.T."/>
            <person name="Hug L.A."/>
            <person name="Sharon I."/>
            <person name="Castelle C.J."/>
            <person name="Probst A.J."/>
            <person name="Thomas B.C."/>
            <person name="Singh A."/>
            <person name="Wilkins M.J."/>
            <person name="Karaoz U."/>
            <person name="Brodie E.L."/>
            <person name="Williams K.H."/>
            <person name="Hubbard S.S."/>
            <person name="Banfield J.F."/>
        </authorList>
    </citation>
    <scope>NUCLEOTIDE SEQUENCE [LARGE SCALE GENOMIC DNA]</scope>
</reference>
<feature type="transmembrane region" description="Helical" evidence="1">
    <location>
        <begin position="333"/>
        <end position="351"/>
    </location>
</feature>
<feature type="transmembrane region" description="Helical" evidence="1">
    <location>
        <begin position="302"/>
        <end position="321"/>
    </location>
</feature>
<protein>
    <recommendedName>
        <fullName evidence="4">Glycosyltransferase RgtA/B/C/D-like domain-containing protein</fullName>
    </recommendedName>
</protein>
<dbReference type="Proteomes" id="UP000176450">
    <property type="component" value="Unassembled WGS sequence"/>
</dbReference>
<keyword evidence="1" id="KW-1133">Transmembrane helix</keyword>
<evidence type="ECO:0000256" key="1">
    <source>
        <dbReference type="SAM" id="Phobius"/>
    </source>
</evidence>